<organism evidence="3 4">
    <name type="scientific">Sanguibacter keddieii (strain ATCC 51767 / DSM 10542 / NCFB 3025 / ST-74)</name>
    <dbReference type="NCBI Taxonomy" id="446469"/>
    <lineage>
        <taxon>Bacteria</taxon>
        <taxon>Bacillati</taxon>
        <taxon>Actinomycetota</taxon>
        <taxon>Actinomycetes</taxon>
        <taxon>Micrococcales</taxon>
        <taxon>Sanguibacteraceae</taxon>
        <taxon>Sanguibacter</taxon>
    </lineage>
</organism>
<dbReference type="KEGG" id="ske:Sked_10250"/>
<evidence type="ECO:0000313" key="3">
    <source>
        <dbReference type="EMBL" id="ACZ20974.1"/>
    </source>
</evidence>
<feature type="compositionally biased region" description="Acidic residues" evidence="1">
    <location>
        <begin position="1"/>
        <end position="11"/>
    </location>
</feature>
<feature type="region of interest" description="Disordered" evidence="1">
    <location>
        <begin position="1"/>
        <end position="32"/>
    </location>
</feature>
<proteinExistence type="predicted"/>
<dbReference type="EMBL" id="CP001819">
    <property type="protein sequence ID" value="ACZ20974.1"/>
    <property type="molecule type" value="Genomic_DNA"/>
</dbReference>
<feature type="domain" description="AB hydrolase-1" evidence="2">
    <location>
        <begin position="38"/>
        <end position="266"/>
    </location>
</feature>
<gene>
    <name evidence="3" type="ordered locus">Sked_10250</name>
</gene>
<dbReference type="PANTHER" id="PTHR43798">
    <property type="entry name" value="MONOACYLGLYCEROL LIPASE"/>
    <property type="match status" value="1"/>
</dbReference>
<dbReference type="Proteomes" id="UP000000322">
    <property type="component" value="Chromosome"/>
</dbReference>
<dbReference type="GO" id="GO:0016746">
    <property type="term" value="F:acyltransferase activity"/>
    <property type="evidence" value="ECO:0007669"/>
    <property type="project" value="UniProtKB-KW"/>
</dbReference>
<dbReference type="OrthoDB" id="9785847at2"/>
<keyword evidence="4" id="KW-1185">Reference proteome</keyword>
<name>D1BCX6_SANKS</name>
<dbReference type="RefSeq" id="WP_012866043.1">
    <property type="nucleotide sequence ID" value="NC_013521.1"/>
</dbReference>
<dbReference type="AlphaFoldDB" id="D1BCX6"/>
<sequence length="289" mass="29244">MTDQTLDDQTLDDQPGTPTRPEADRSEHAAPAHDAGTVLVLLHGFPVDHRMWDGVVEALDVGIPVLAPDLPGLGSAPLPDGDAPSLDASADAVAAAVRDAGHQRALVAGLSMGGYVALALAERHPDLVAGLALVDTKATADADEARANRLRVADEVEASGSVEPVLGMVGSLLSATSVGEHPGLPDEVSGWIGQQRPSGVAWSQRAMASRPDRTEVLAGFGGPVVVVVGEDDTVTPLDGAQLMAGTAPDAALVVVPGAGHLSAVEAPGAVAEALAELVRRDGEITEPGA</sequence>
<accession>D1BCX6</accession>
<dbReference type="InterPro" id="IPR029058">
    <property type="entry name" value="AB_hydrolase_fold"/>
</dbReference>
<feature type="compositionally biased region" description="Basic and acidic residues" evidence="1">
    <location>
        <begin position="21"/>
        <end position="31"/>
    </location>
</feature>
<dbReference type="Gene3D" id="3.40.50.1820">
    <property type="entry name" value="alpha/beta hydrolase"/>
    <property type="match status" value="1"/>
</dbReference>
<keyword evidence="3" id="KW-0808">Transferase</keyword>
<keyword evidence="3" id="KW-0378">Hydrolase</keyword>
<keyword evidence="3" id="KW-0012">Acyltransferase</keyword>
<evidence type="ECO:0000256" key="1">
    <source>
        <dbReference type="SAM" id="MobiDB-lite"/>
    </source>
</evidence>
<dbReference type="Pfam" id="PF00561">
    <property type="entry name" value="Abhydrolase_1"/>
    <property type="match status" value="1"/>
</dbReference>
<evidence type="ECO:0000313" key="4">
    <source>
        <dbReference type="Proteomes" id="UP000000322"/>
    </source>
</evidence>
<dbReference type="InterPro" id="IPR000073">
    <property type="entry name" value="AB_hydrolase_1"/>
</dbReference>
<dbReference type="HOGENOM" id="CLU_020336_50_4_11"/>
<dbReference type="GO" id="GO:0016787">
    <property type="term" value="F:hydrolase activity"/>
    <property type="evidence" value="ECO:0007669"/>
    <property type="project" value="UniProtKB-KW"/>
</dbReference>
<dbReference type="InterPro" id="IPR050266">
    <property type="entry name" value="AB_hydrolase_sf"/>
</dbReference>
<protein>
    <submittedName>
        <fullName evidence="3">Predicted hydrolase or acyltransferase of alpha/beta superfamily</fullName>
    </submittedName>
</protein>
<dbReference type="PRINTS" id="PR00111">
    <property type="entry name" value="ABHYDROLASE"/>
</dbReference>
<dbReference type="eggNOG" id="COG0596">
    <property type="taxonomic scope" value="Bacteria"/>
</dbReference>
<evidence type="ECO:0000259" key="2">
    <source>
        <dbReference type="Pfam" id="PF00561"/>
    </source>
</evidence>
<dbReference type="STRING" id="446469.Sked_10250"/>
<dbReference type="SUPFAM" id="SSF53474">
    <property type="entry name" value="alpha/beta-Hydrolases"/>
    <property type="match status" value="1"/>
</dbReference>
<reference evidence="3 4" key="1">
    <citation type="journal article" date="2009" name="Stand. Genomic Sci.">
        <title>Complete genome sequence of Sanguibacter keddieii type strain (ST-74).</title>
        <authorList>
            <person name="Ivanova N."/>
            <person name="Sikorski J."/>
            <person name="Sims D."/>
            <person name="Brettin T."/>
            <person name="Detter J.C."/>
            <person name="Han C."/>
            <person name="Lapidus A."/>
            <person name="Copeland A."/>
            <person name="Glavina Del Rio T."/>
            <person name="Nolan M."/>
            <person name="Chen F."/>
            <person name="Lucas S."/>
            <person name="Tice H."/>
            <person name="Cheng J.F."/>
            <person name="Bruce D."/>
            <person name="Goodwin L."/>
            <person name="Pitluck S."/>
            <person name="Pati A."/>
            <person name="Mavromatis K."/>
            <person name="Chen A."/>
            <person name="Palaniappan K."/>
            <person name="D'haeseleer P."/>
            <person name="Chain P."/>
            <person name="Bristow J."/>
            <person name="Eisen J.A."/>
            <person name="Markowitz V."/>
            <person name="Hugenholtz P."/>
            <person name="Goker M."/>
            <person name="Pukall R."/>
            <person name="Klenk H.P."/>
            <person name="Kyrpides N.C."/>
        </authorList>
    </citation>
    <scope>NUCLEOTIDE SEQUENCE [LARGE SCALE GENOMIC DNA]</scope>
    <source>
        <strain evidence="4">ATCC 51767 / DSM 10542 / NCFB 3025 / ST-74</strain>
    </source>
</reference>